<evidence type="ECO:0000313" key="1">
    <source>
        <dbReference type="EMBL" id="MCX7572123.1"/>
    </source>
</evidence>
<proteinExistence type="predicted"/>
<keyword evidence="2" id="KW-1185">Reference proteome</keyword>
<evidence type="ECO:0000313" key="2">
    <source>
        <dbReference type="Proteomes" id="UP001208017"/>
    </source>
</evidence>
<dbReference type="Proteomes" id="UP001208017">
    <property type="component" value="Unassembled WGS sequence"/>
</dbReference>
<gene>
    <name evidence="1" type="ORF">OS242_19555</name>
</gene>
<comment type="caution">
    <text evidence="1">The sequence shown here is derived from an EMBL/GenBank/DDBJ whole genome shotgun (WGS) entry which is preliminary data.</text>
</comment>
<reference evidence="1 2" key="1">
    <citation type="submission" date="2022-11" db="EMBL/GenBank/DDBJ databases">
        <title>Study of microbial diversity in lake waters.</title>
        <authorList>
            <person name="Zhang J."/>
        </authorList>
    </citation>
    <scope>NUCLEOTIDE SEQUENCE [LARGE SCALE GENOMIC DNA]</scope>
    <source>
        <strain evidence="1 2">DT12</strain>
    </source>
</reference>
<name>A0ABT3X807_9BACL</name>
<accession>A0ABT3X807</accession>
<organism evidence="1 2">
    <name type="scientific">Tumebacillus lacus</name>
    <dbReference type="NCBI Taxonomy" id="2995335"/>
    <lineage>
        <taxon>Bacteria</taxon>
        <taxon>Bacillati</taxon>
        <taxon>Bacillota</taxon>
        <taxon>Bacilli</taxon>
        <taxon>Bacillales</taxon>
        <taxon>Alicyclobacillaceae</taxon>
        <taxon>Tumebacillus</taxon>
    </lineage>
</organism>
<dbReference type="RefSeq" id="WP_267153374.1">
    <property type="nucleotide sequence ID" value="NZ_JAPMLT010000016.1"/>
</dbReference>
<sequence length="233" mass="27048">MKRIMFIGACDKSDLLLYVSKLLTQAEQKVLLVDATREQSYSYAVPKIDAEYKITEFEGFDVAHGLFRYDELEDYFHSNQEKLNSYDALIIDTDRAEDIGHWAEIEHHLLVSTYDKPTIEKNVHLVRSLFATRDSSELRMLKVIVQEVACAITEEYIESTLTEFPIQWTEPSYPVYFDETDYAVKIDNQFNYRLNIKPLSKDYKVTIMELAQLISGLPDGVVKKALKLAEKRK</sequence>
<dbReference type="EMBL" id="JAPMLT010000016">
    <property type="protein sequence ID" value="MCX7572123.1"/>
    <property type="molecule type" value="Genomic_DNA"/>
</dbReference>
<protein>
    <submittedName>
        <fullName evidence="1">Uncharacterized protein</fullName>
    </submittedName>
</protein>